<protein>
    <submittedName>
        <fullName evidence="4">DNA-binding response regulator, NarL/FixJ family, contains REC and HTH domains</fullName>
    </submittedName>
</protein>
<dbReference type="GO" id="GO:0006355">
    <property type="term" value="P:regulation of DNA-templated transcription"/>
    <property type="evidence" value="ECO:0007669"/>
    <property type="project" value="InterPro"/>
</dbReference>
<dbReference type="SUPFAM" id="SSF46894">
    <property type="entry name" value="C-terminal effector domain of the bipartite response regulators"/>
    <property type="match status" value="1"/>
</dbReference>
<dbReference type="InterPro" id="IPR000792">
    <property type="entry name" value="Tscrpt_reg_LuxR_C"/>
</dbReference>
<evidence type="ECO:0000256" key="2">
    <source>
        <dbReference type="SAM" id="MobiDB-lite"/>
    </source>
</evidence>
<keyword evidence="5" id="KW-1185">Reference proteome</keyword>
<dbReference type="OrthoDB" id="9805444at2"/>
<dbReference type="SMART" id="SM00421">
    <property type="entry name" value="HTH_LUXR"/>
    <property type="match status" value="1"/>
</dbReference>
<dbReference type="InterPro" id="IPR016032">
    <property type="entry name" value="Sig_transdc_resp-reg_C-effctor"/>
</dbReference>
<feature type="domain" description="HTH luxR-type" evidence="3">
    <location>
        <begin position="130"/>
        <end position="195"/>
    </location>
</feature>
<proteinExistence type="predicted"/>
<dbReference type="PRINTS" id="PR00038">
    <property type="entry name" value="HTHLUXR"/>
</dbReference>
<dbReference type="Proteomes" id="UP000198742">
    <property type="component" value="Unassembled WGS sequence"/>
</dbReference>
<dbReference type="GO" id="GO:0003677">
    <property type="term" value="F:DNA binding"/>
    <property type="evidence" value="ECO:0007669"/>
    <property type="project" value="UniProtKB-KW"/>
</dbReference>
<dbReference type="AlphaFoldDB" id="A0A1H4WPX8"/>
<name>A0A1H4WPX8_9ACTN</name>
<dbReference type="PANTHER" id="PTHR43214">
    <property type="entry name" value="TWO-COMPONENT RESPONSE REGULATOR"/>
    <property type="match status" value="1"/>
</dbReference>
<dbReference type="RefSeq" id="WP_090970313.1">
    <property type="nucleotide sequence ID" value="NZ_FNRT01000002.1"/>
</dbReference>
<dbReference type="Pfam" id="PF00196">
    <property type="entry name" value="GerE"/>
    <property type="match status" value="1"/>
</dbReference>
<dbReference type="EMBL" id="FNRT01000002">
    <property type="protein sequence ID" value="SEC94661.1"/>
    <property type="molecule type" value="Genomic_DNA"/>
</dbReference>
<dbReference type="CDD" id="cd06170">
    <property type="entry name" value="LuxR_C_like"/>
    <property type="match status" value="1"/>
</dbReference>
<dbReference type="STRING" id="402596.SAMN04489844_3315"/>
<feature type="region of interest" description="Disordered" evidence="2">
    <location>
        <begin position="200"/>
        <end position="223"/>
    </location>
</feature>
<dbReference type="InterPro" id="IPR011006">
    <property type="entry name" value="CheY-like_superfamily"/>
</dbReference>
<accession>A0A1H4WPX8</accession>
<dbReference type="InterPro" id="IPR039420">
    <property type="entry name" value="WalR-like"/>
</dbReference>
<reference evidence="5" key="1">
    <citation type="submission" date="2016-10" db="EMBL/GenBank/DDBJ databases">
        <authorList>
            <person name="Varghese N."/>
            <person name="Submissions S."/>
        </authorList>
    </citation>
    <scope>NUCLEOTIDE SEQUENCE [LARGE SCALE GENOMIC DNA]</scope>
    <source>
        <strain evidence="5">DSM 22017</strain>
    </source>
</reference>
<organism evidence="4 5">
    <name type="scientific">Nocardioides exalbidus</name>
    <dbReference type="NCBI Taxonomy" id="402596"/>
    <lineage>
        <taxon>Bacteria</taxon>
        <taxon>Bacillati</taxon>
        <taxon>Actinomycetota</taxon>
        <taxon>Actinomycetes</taxon>
        <taxon>Propionibacteriales</taxon>
        <taxon>Nocardioidaceae</taxon>
        <taxon>Nocardioides</taxon>
    </lineage>
</organism>
<evidence type="ECO:0000259" key="3">
    <source>
        <dbReference type="PROSITE" id="PS50043"/>
    </source>
</evidence>
<evidence type="ECO:0000313" key="4">
    <source>
        <dbReference type="EMBL" id="SEC94661.1"/>
    </source>
</evidence>
<keyword evidence="1 4" id="KW-0238">DNA-binding</keyword>
<evidence type="ECO:0000313" key="5">
    <source>
        <dbReference type="Proteomes" id="UP000198742"/>
    </source>
</evidence>
<dbReference type="PROSITE" id="PS50043">
    <property type="entry name" value="HTH_LUXR_2"/>
    <property type="match status" value="1"/>
</dbReference>
<evidence type="ECO:0000256" key="1">
    <source>
        <dbReference type="ARBA" id="ARBA00023125"/>
    </source>
</evidence>
<sequence>MRLALHNHDDLVVLGLTTMLARHAPDIEVVDHRTRSTHRTDLVLVEPALTAGTGGPDPLVELLADQGARRVAVLTGLFEPGRAAACFARGYAGYLSTRLPSHELVDALRAINDGRRVLAPRDASAEGEGSPGRGHGLTRRETDVLVLIASGLSNRDIATELHLSINSVKSYVRSAYNAIGVASRTQAVLWTITQGLTTSAAAASRTASREQLPPEGSRARDDT</sequence>
<gene>
    <name evidence="4" type="ORF">SAMN04489844_3315</name>
</gene>
<dbReference type="Gene3D" id="3.40.50.2300">
    <property type="match status" value="1"/>
</dbReference>
<dbReference type="SUPFAM" id="SSF52172">
    <property type="entry name" value="CheY-like"/>
    <property type="match status" value="1"/>
</dbReference>